<dbReference type="EMBL" id="WEKV01000008">
    <property type="protein sequence ID" value="KAB7786172.1"/>
    <property type="molecule type" value="Genomic_DNA"/>
</dbReference>
<protein>
    <submittedName>
        <fullName evidence="1">Uncharacterized protein</fullName>
    </submittedName>
</protein>
<proteinExistence type="predicted"/>
<gene>
    <name evidence="1" type="ORF">F8B43_1573</name>
</gene>
<evidence type="ECO:0000313" key="2">
    <source>
        <dbReference type="Proteomes" id="UP000469949"/>
    </source>
</evidence>
<evidence type="ECO:0000313" key="1">
    <source>
        <dbReference type="EMBL" id="KAB7786172.1"/>
    </source>
</evidence>
<sequence>MSLSARATVGAELAAKVTAKVTAKVAAAGILIVVRMVHPFACGASRKRLAINAIPAGATHHPLHCSHARFSQTCGTLRGVVAVQAGLWRRRPTGPAKTWKPDESAGCASGTVIFEAG</sequence>
<accession>A0A833MYE3</accession>
<dbReference type="AlphaFoldDB" id="A0A833MYE3"/>
<dbReference type="Proteomes" id="UP000469949">
    <property type="component" value="Unassembled WGS sequence"/>
</dbReference>
<comment type="caution">
    <text evidence="1">The sequence shown here is derived from an EMBL/GenBank/DDBJ whole genome shotgun (WGS) entry which is preliminary data.</text>
</comment>
<organism evidence="1 2">
    <name type="scientific">Methylorubrum populi</name>
    <dbReference type="NCBI Taxonomy" id="223967"/>
    <lineage>
        <taxon>Bacteria</taxon>
        <taxon>Pseudomonadati</taxon>
        <taxon>Pseudomonadota</taxon>
        <taxon>Alphaproteobacteria</taxon>
        <taxon>Hyphomicrobiales</taxon>
        <taxon>Methylobacteriaceae</taxon>
        <taxon>Methylorubrum</taxon>
    </lineage>
</organism>
<reference evidence="1 2" key="1">
    <citation type="submission" date="2019-10" db="EMBL/GenBank/DDBJ databases">
        <title>Draft Genome Sequence of the Caffeine Degrading Methylotroph Methylorubrum populi PINKEL.</title>
        <authorList>
            <person name="Dawson S.C."/>
            <person name="Zhang X."/>
            <person name="Wright M.E."/>
            <person name="Sharma G."/>
            <person name="Langner J.T."/>
            <person name="Ditty J.L."/>
            <person name="Subuyuj G.A."/>
        </authorList>
    </citation>
    <scope>NUCLEOTIDE SEQUENCE [LARGE SCALE GENOMIC DNA]</scope>
    <source>
        <strain evidence="1 2">Pinkel</strain>
    </source>
</reference>
<name>A0A833MYE3_9HYPH</name>